<evidence type="ECO:0000313" key="2">
    <source>
        <dbReference type="Proteomes" id="UP000310158"/>
    </source>
</evidence>
<gene>
    <name evidence="1" type="ORF">EW146_g10295</name>
</gene>
<proteinExistence type="predicted"/>
<reference evidence="1 2" key="1">
    <citation type="submission" date="2019-02" db="EMBL/GenBank/DDBJ databases">
        <title>Genome sequencing of the rare red list fungi Bondarzewia mesenterica.</title>
        <authorList>
            <person name="Buettner E."/>
            <person name="Kellner H."/>
        </authorList>
    </citation>
    <scope>NUCLEOTIDE SEQUENCE [LARGE SCALE GENOMIC DNA]</scope>
    <source>
        <strain evidence="1 2">DSM 108281</strain>
    </source>
</reference>
<sequence>MLSSPGSPVFLELPCPLLHPIRTSPVYSCPSFPPAQLVHPCSRAAAFTRIRPWKRPMVHTADDGVLWQMYTYPDQASIVLFSRPYDIDHMQTLLDWLRLGLEPLTTSDMVPTDGSSAQCSRSTAHSELIRTSFPDIDTASIPLPP</sequence>
<evidence type="ECO:0000313" key="1">
    <source>
        <dbReference type="EMBL" id="THH04000.1"/>
    </source>
</evidence>
<dbReference type="EMBL" id="SGPL01001235">
    <property type="protein sequence ID" value="THH04000.1"/>
    <property type="molecule type" value="Genomic_DNA"/>
</dbReference>
<protein>
    <submittedName>
        <fullName evidence="1">Uncharacterized protein</fullName>
    </submittedName>
</protein>
<name>A0A4S4L3D1_9AGAM</name>
<comment type="caution">
    <text evidence="1">The sequence shown here is derived from an EMBL/GenBank/DDBJ whole genome shotgun (WGS) entry which is preliminary data.</text>
</comment>
<accession>A0A4S4L3D1</accession>
<dbReference type="AlphaFoldDB" id="A0A4S4L3D1"/>
<dbReference type="Proteomes" id="UP000310158">
    <property type="component" value="Unassembled WGS sequence"/>
</dbReference>
<keyword evidence="2" id="KW-1185">Reference proteome</keyword>
<organism evidence="1 2">
    <name type="scientific">Bondarzewia mesenterica</name>
    <dbReference type="NCBI Taxonomy" id="1095465"/>
    <lineage>
        <taxon>Eukaryota</taxon>
        <taxon>Fungi</taxon>
        <taxon>Dikarya</taxon>
        <taxon>Basidiomycota</taxon>
        <taxon>Agaricomycotina</taxon>
        <taxon>Agaricomycetes</taxon>
        <taxon>Russulales</taxon>
        <taxon>Bondarzewiaceae</taxon>
        <taxon>Bondarzewia</taxon>
    </lineage>
</organism>